<evidence type="ECO:0000256" key="5">
    <source>
        <dbReference type="ARBA" id="ARBA00022989"/>
    </source>
</evidence>
<dbReference type="GO" id="GO:0006813">
    <property type="term" value="P:potassium ion transport"/>
    <property type="evidence" value="ECO:0007669"/>
    <property type="project" value="InterPro"/>
</dbReference>
<feature type="transmembrane region" description="Helical" evidence="7">
    <location>
        <begin position="57"/>
        <end position="76"/>
    </location>
</feature>
<dbReference type="Pfam" id="PF00999">
    <property type="entry name" value="Na_H_Exchanger"/>
    <property type="match status" value="1"/>
</dbReference>
<feature type="transmembrane region" description="Helical" evidence="7">
    <location>
        <begin position="241"/>
        <end position="257"/>
    </location>
</feature>
<proteinExistence type="inferred from homology"/>
<feature type="transmembrane region" description="Helical" evidence="7">
    <location>
        <begin position="88"/>
        <end position="112"/>
    </location>
</feature>
<keyword evidence="6 7" id="KW-0472">Membrane</keyword>
<feature type="transmembrane region" description="Helical" evidence="7">
    <location>
        <begin position="354"/>
        <end position="375"/>
    </location>
</feature>
<evidence type="ECO:0000259" key="8">
    <source>
        <dbReference type="PROSITE" id="PS51201"/>
    </source>
</evidence>
<dbReference type="GO" id="GO:0016020">
    <property type="term" value="C:membrane"/>
    <property type="evidence" value="ECO:0007669"/>
    <property type="project" value="UniProtKB-SubCell"/>
</dbReference>
<feature type="transmembrane region" description="Helical" evidence="7">
    <location>
        <begin position="149"/>
        <end position="172"/>
    </location>
</feature>
<dbReference type="Gene3D" id="3.40.50.720">
    <property type="entry name" value="NAD(P)-binding Rossmann-like Domain"/>
    <property type="match status" value="1"/>
</dbReference>
<dbReference type="InterPro" id="IPR006153">
    <property type="entry name" value="Cation/H_exchanger_TM"/>
</dbReference>
<feature type="transmembrane region" description="Helical" evidence="7">
    <location>
        <begin position="184"/>
        <end position="203"/>
    </location>
</feature>
<dbReference type="AlphaFoldDB" id="A0A1F5X352"/>
<feature type="transmembrane region" description="Helical" evidence="7">
    <location>
        <begin position="6"/>
        <end position="25"/>
    </location>
</feature>
<dbReference type="InterPro" id="IPR036291">
    <property type="entry name" value="NAD(P)-bd_dom_sf"/>
</dbReference>
<dbReference type="InterPro" id="IPR038770">
    <property type="entry name" value="Na+/solute_symporter_sf"/>
</dbReference>
<feature type="transmembrane region" description="Helical" evidence="7">
    <location>
        <begin position="323"/>
        <end position="348"/>
    </location>
</feature>
<dbReference type="Gene3D" id="1.20.1530.20">
    <property type="match status" value="1"/>
</dbReference>
<accession>A0A1F5X352</accession>
<dbReference type="Proteomes" id="UP000178684">
    <property type="component" value="Unassembled WGS sequence"/>
</dbReference>
<evidence type="ECO:0000256" key="2">
    <source>
        <dbReference type="ARBA" id="ARBA00005551"/>
    </source>
</evidence>
<feature type="transmembrane region" description="Helical" evidence="7">
    <location>
        <begin position="32"/>
        <end position="51"/>
    </location>
</feature>
<comment type="caution">
    <text evidence="9">The sequence shown here is derived from an EMBL/GenBank/DDBJ whole genome shotgun (WGS) entry which is preliminary data.</text>
</comment>
<dbReference type="GO" id="GO:1902600">
    <property type="term" value="P:proton transmembrane transport"/>
    <property type="evidence" value="ECO:0007669"/>
    <property type="project" value="InterPro"/>
</dbReference>
<dbReference type="GO" id="GO:0015297">
    <property type="term" value="F:antiporter activity"/>
    <property type="evidence" value="ECO:0007669"/>
    <property type="project" value="InterPro"/>
</dbReference>
<evidence type="ECO:0000313" key="10">
    <source>
        <dbReference type="Proteomes" id="UP000178684"/>
    </source>
</evidence>
<evidence type="ECO:0000313" key="9">
    <source>
        <dbReference type="EMBL" id="OGF82329.1"/>
    </source>
</evidence>
<evidence type="ECO:0000256" key="6">
    <source>
        <dbReference type="ARBA" id="ARBA00023136"/>
    </source>
</evidence>
<dbReference type="InterPro" id="IPR003148">
    <property type="entry name" value="RCK_N"/>
</dbReference>
<gene>
    <name evidence="9" type="ORF">A3B18_02895</name>
</gene>
<feature type="domain" description="RCK N-terminal" evidence="8">
    <location>
        <begin position="404"/>
        <end position="520"/>
    </location>
</feature>
<evidence type="ECO:0000256" key="4">
    <source>
        <dbReference type="ARBA" id="ARBA00022692"/>
    </source>
</evidence>
<reference evidence="9 10" key="1">
    <citation type="journal article" date="2016" name="Nat. Commun.">
        <title>Thousands of microbial genomes shed light on interconnected biogeochemical processes in an aquifer system.</title>
        <authorList>
            <person name="Anantharaman K."/>
            <person name="Brown C.T."/>
            <person name="Hug L.A."/>
            <person name="Sharon I."/>
            <person name="Castelle C.J."/>
            <person name="Probst A.J."/>
            <person name="Thomas B.C."/>
            <person name="Singh A."/>
            <person name="Wilkins M.J."/>
            <person name="Karaoz U."/>
            <person name="Brodie E.L."/>
            <person name="Williams K.H."/>
            <person name="Hubbard S.S."/>
            <person name="Banfield J.F."/>
        </authorList>
    </citation>
    <scope>NUCLEOTIDE SEQUENCE [LARGE SCALE GENOMIC DNA]</scope>
</reference>
<evidence type="ECO:0000256" key="1">
    <source>
        <dbReference type="ARBA" id="ARBA00004141"/>
    </source>
</evidence>
<comment type="subcellular location">
    <subcellularLocation>
        <location evidence="1">Membrane</location>
        <topology evidence="1">Multi-pass membrane protein</topology>
    </subcellularLocation>
</comment>
<dbReference type="SUPFAM" id="SSF51735">
    <property type="entry name" value="NAD(P)-binding Rossmann-fold domains"/>
    <property type="match status" value="1"/>
</dbReference>
<name>A0A1F5X352_9BACT</name>
<keyword evidence="4 7" id="KW-0812">Transmembrane</keyword>
<dbReference type="PROSITE" id="PS51201">
    <property type="entry name" value="RCK_N"/>
    <property type="match status" value="1"/>
</dbReference>
<feature type="transmembrane region" description="Helical" evidence="7">
    <location>
        <begin position="294"/>
        <end position="316"/>
    </location>
</feature>
<feature type="transmembrane region" description="Helical" evidence="7">
    <location>
        <begin position="215"/>
        <end position="235"/>
    </location>
</feature>
<dbReference type="PANTHER" id="PTHR42751">
    <property type="entry name" value="SODIUM/HYDROGEN EXCHANGER FAMILY/TRKA DOMAIN PROTEIN"/>
    <property type="match status" value="1"/>
</dbReference>
<dbReference type="Pfam" id="PF02254">
    <property type="entry name" value="TrkA_N"/>
    <property type="match status" value="1"/>
</dbReference>
<comment type="similarity">
    <text evidence="2">Belongs to the monovalent cation:proton antiporter 2 (CPA2) transporter (TC 2.A.37) family.</text>
</comment>
<feature type="transmembrane region" description="Helical" evidence="7">
    <location>
        <begin position="269"/>
        <end position="288"/>
    </location>
</feature>
<dbReference type="PANTHER" id="PTHR42751:SF3">
    <property type="entry name" value="SODIUM_GLUTAMATE SYMPORTER"/>
    <property type="match status" value="1"/>
</dbReference>
<sequence length="572" mass="63037">MTETFPIFIQLGFLLAFATLVSLLMRALKQPLIIGYIITGLLVGPFVFNLIQSEGVFQLFSQIGVSFLLFSVGLNLNPNVLKQFGKVALITGVGQVVFTSAVGFLICVLLGFSYITSFYVSIALAFSSTIIILKLISDKGDLEDLYAKISIGFLLVQDVIAIALLLAIPILFANTGSWADLGDVVFKILMAGVFVFAVARSILPKINDYISRPQELLFLFANAWGIGITALFLYMGFSIEAGALVAGIALSTLPFRHDINARLTPLRDFFIVLFFILLGSEMAFGSIGDIILPAAILSLLVLVGNPLIMMIIMGLLGYKRKTGLLTGLTVAQISEFSLILVALGVSLGQIDREVLSMVTLVGLVTIFGSSYLILYSDKIYSVIGKYLKIFERKHVLEKGIRNKDYDYFLFGGNRVGFDFIELFKGMKKDFLVIDHDPEIIGQMKMEKVDHEYGDASDIDFLESLKLDEASLIVSTIPDLETNLLIAEAAKRHASGPIFLTVTHSISNALALYEAGVDYVILPHFLGGKYASEIAKRFLKDAKEIRQMRKEHVKNLLARSALGHEHPVLERFR</sequence>
<keyword evidence="5 7" id="KW-1133">Transmembrane helix</keyword>
<protein>
    <recommendedName>
        <fullName evidence="8">RCK N-terminal domain-containing protein</fullName>
    </recommendedName>
</protein>
<evidence type="ECO:0000256" key="3">
    <source>
        <dbReference type="ARBA" id="ARBA00022448"/>
    </source>
</evidence>
<evidence type="ECO:0000256" key="7">
    <source>
        <dbReference type="SAM" id="Phobius"/>
    </source>
</evidence>
<organism evidence="9 10">
    <name type="scientific">Candidatus Giovannonibacteria bacterium RIFCSPLOWO2_01_FULL_46_13</name>
    <dbReference type="NCBI Taxonomy" id="1798352"/>
    <lineage>
        <taxon>Bacteria</taxon>
        <taxon>Candidatus Giovannoniibacteriota</taxon>
    </lineage>
</organism>
<keyword evidence="3" id="KW-0813">Transport</keyword>
<feature type="transmembrane region" description="Helical" evidence="7">
    <location>
        <begin position="118"/>
        <end position="137"/>
    </location>
</feature>
<dbReference type="EMBL" id="MFIE01000023">
    <property type="protein sequence ID" value="OGF82329.1"/>
    <property type="molecule type" value="Genomic_DNA"/>
</dbReference>